<evidence type="ECO:0000256" key="2">
    <source>
        <dbReference type="SAM" id="Phobius"/>
    </source>
</evidence>
<evidence type="ECO:0000256" key="1">
    <source>
        <dbReference type="SAM" id="MobiDB-lite"/>
    </source>
</evidence>
<keyword evidence="2" id="KW-0472">Membrane</keyword>
<name>A0A1E7EQ01_9STRA</name>
<keyword evidence="2" id="KW-0812">Transmembrane</keyword>
<dbReference type="AlphaFoldDB" id="A0A1E7EQ01"/>
<feature type="region of interest" description="Disordered" evidence="1">
    <location>
        <begin position="318"/>
        <end position="377"/>
    </location>
</feature>
<feature type="transmembrane region" description="Helical" evidence="2">
    <location>
        <begin position="290"/>
        <end position="313"/>
    </location>
</feature>
<keyword evidence="4" id="KW-1185">Reference proteome</keyword>
<dbReference type="EMBL" id="KV784382">
    <property type="protein sequence ID" value="OEU08060.1"/>
    <property type="molecule type" value="Genomic_DNA"/>
</dbReference>
<proteinExistence type="predicted"/>
<dbReference type="Proteomes" id="UP000095751">
    <property type="component" value="Unassembled WGS sequence"/>
</dbReference>
<keyword evidence="2" id="KW-1133">Transmembrane helix</keyword>
<feature type="compositionally biased region" description="Low complexity" evidence="1">
    <location>
        <begin position="15"/>
        <end position="37"/>
    </location>
</feature>
<feature type="region of interest" description="Disordered" evidence="1">
    <location>
        <begin position="1"/>
        <end position="37"/>
    </location>
</feature>
<reference evidence="3 4" key="1">
    <citation type="submission" date="2016-09" db="EMBL/GenBank/DDBJ databases">
        <title>Extensive genetic diversity and differential bi-allelic expression allows diatom success in the polar Southern Ocean.</title>
        <authorList>
            <consortium name="DOE Joint Genome Institute"/>
            <person name="Mock T."/>
            <person name="Otillar R.P."/>
            <person name="Strauss J."/>
            <person name="Dupont C."/>
            <person name="Frickenhaus S."/>
            <person name="Maumus F."/>
            <person name="Mcmullan M."/>
            <person name="Sanges R."/>
            <person name="Schmutz J."/>
            <person name="Toseland A."/>
            <person name="Valas R."/>
            <person name="Veluchamy A."/>
            <person name="Ward B.J."/>
            <person name="Allen A."/>
            <person name="Barry K."/>
            <person name="Falciatore A."/>
            <person name="Ferrante M."/>
            <person name="Fortunato A.E."/>
            <person name="Gloeckner G."/>
            <person name="Gruber A."/>
            <person name="Hipkin R."/>
            <person name="Janech M."/>
            <person name="Kroth P."/>
            <person name="Leese F."/>
            <person name="Lindquist E."/>
            <person name="Lyon B.R."/>
            <person name="Martin J."/>
            <person name="Mayer C."/>
            <person name="Parker M."/>
            <person name="Quesneville H."/>
            <person name="Raymond J."/>
            <person name="Uhlig C."/>
            <person name="Valentin K.U."/>
            <person name="Worden A.Z."/>
            <person name="Armbrust E.V."/>
            <person name="Bowler C."/>
            <person name="Green B."/>
            <person name="Moulton V."/>
            <person name="Van Oosterhout C."/>
            <person name="Grigoriev I."/>
        </authorList>
    </citation>
    <scope>NUCLEOTIDE SEQUENCE [LARGE SCALE GENOMIC DNA]</scope>
    <source>
        <strain evidence="3 4">CCMP1102</strain>
    </source>
</reference>
<accession>A0A1E7EQ01</accession>
<dbReference type="InParanoid" id="A0A1E7EQ01"/>
<dbReference type="KEGG" id="fcy:FRACYDRAFT_264725"/>
<dbReference type="OrthoDB" id="10571438at2759"/>
<gene>
    <name evidence="3" type="ORF">FRACYDRAFT_264725</name>
</gene>
<protein>
    <submittedName>
        <fullName evidence="3">Uncharacterized protein</fullName>
    </submittedName>
</protein>
<feature type="compositionally biased region" description="Low complexity" evidence="1">
    <location>
        <begin position="409"/>
        <end position="423"/>
    </location>
</feature>
<organism evidence="3 4">
    <name type="scientific">Fragilariopsis cylindrus CCMP1102</name>
    <dbReference type="NCBI Taxonomy" id="635003"/>
    <lineage>
        <taxon>Eukaryota</taxon>
        <taxon>Sar</taxon>
        <taxon>Stramenopiles</taxon>
        <taxon>Ochrophyta</taxon>
        <taxon>Bacillariophyta</taxon>
        <taxon>Bacillariophyceae</taxon>
        <taxon>Bacillariophycidae</taxon>
        <taxon>Bacillariales</taxon>
        <taxon>Bacillariaceae</taxon>
        <taxon>Fragilariopsis</taxon>
    </lineage>
</organism>
<feature type="compositionally biased region" description="Basic and acidic residues" evidence="1">
    <location>
        <begin position="326"/>
        <end position="343"/>
    </location>
</feature>
<evidence type="ECO:0000313" key="3">
    <source>
        <dbReference type="EMBL" id="OEU08060.1"/>
    </source>
</evidence>
<sequence length="585" mass="63785">MSSSTIDTDNVFDASSNNNTPETENTETITTATTSNDNNSIDEIVESLYNNETYPEQLIGYSCKQVLKQNTVEIMDLIFYMDVLSPIIITTTNKQQTTTEKQFDEINIIQAEILKDISIQYQIDPTISKGLRCFDLPVDGSTWIVELYIDPTTDFNEISLFGGCRELKWDKETQNCKFYEVHLHGSYIGAVANDENGTPFGDVIGELESLIDGPKLVQALESGLGSANANYYYDTAFIGVPSSADDPNFQGGIADKQYGRDELIDPIHCTTSIDSSESAAQDAPGNRKTITVVGGLLVGCFSIAFILIGYVLYQRQRSYNSSSRSRNNDDNKDKNCGRRDRQDTTNLAVLAGTGSSLEDSLDDDEDMDNNEFDDDGANAFARHYNLDQGEEEDNINNNGNGNDGGGSQNKTEGGSNNNNSNNKKFNDDEKDGLMMMQQQQQQQQLNLPQEEEYPDLPMSTEAIRMDLGNSLKGQLMGQHGSTNNNNTTTNNNFNTSGGPYGDGMPINMIGGVSAGTSTGTTSDKRFMIGPGGSHHFNSGGGNGGFFNMNSTSVDGDESDEVDSWAQTDGTIGSLDLQLEPITAEV</sequence>
<feature type="compositionally biased region" description="Acidic residues" evidence="1">
    <location>
        <begin position="359"/>
        <end position="376"/>
    </location>
</feature>
<evidence type="ECO:0000313" key="4">
    <source>
        <dbReference type="Proteomes" id="UP000095751"/>
    </source>
</evidence>
<feature type="region of interest" description="Disordered" evidence="1">
    <location>
        <begin position="390"/>
        <end position="428"/>
    </location>
</feature>